<comment type="caution">
    <text evidence="2">The sequence shown here is derived from an EMBL/GenBank/DDBJ whole genome shotgun (WGS) entry which is preliminary data.</text>
</comment>
<sequence>MRRWLILLLLAMTGAPASAQTLIVSPGAQSRSVTVYRDPQRGEGSINARFPTGFALVTEQRRITLSPGDATIRFEGVADGMIAVSAAVTGLPGGVIQKNRDARLLSPASLTLGALGKPVHLRRTDPATGKVVEQDAIIRSTPDQALVIESADGVEALRCSGLPETLIHDKVPSDLSVTPTLSIDTQSDRATQADVTLTYLTTGFDWAADYVARIAPDGRTLDLFAWLTVANGNSVAFPDARLLAIAGRLNRTSDYDALGRAPEAPPLYLSCWPEPSYDGEDDEMVYGMAPPPPPPPPPPPAMMAAQEIMVTGRRVATQEELGDLKLYRVPMAVDLNPNGQKQVALLHQRAIAFTALYTARLSAQGDVSEGGPLTRTLRFTNRRESGAGVPLPSGGLSLFAMRGDESLLLAQARMRDQAIGDKVEISAGQSPHLRYERTFNDKSQRHGLRLINSGTEPLVAEIIVQDDEANRLVGSRPRLLRRNGAWLWTVTVPAQGTAHLDHRLRTPR</sequence>
<evidence type="ECO:0008006" key="4">
    <source>
        <dbReference type="Google" id="ProtNLM"/>
    </source>
</evidence>
<dbReference type="Proteomes" id="UP001267638">
    <property type="component" value="Unassembled WGS sequence"/>
</dbReference>
<evidence type="ECO:0000256" key="1">
    <source>
        <dbReference type="SAM" id="SignalP"/>
    </source>
</evidence>
<feature type="signal peptide" evidence="1">
    <location>
        <begin position="1"/>
        <end position="19"/>
    </location>
</feature>
<name>A0ABU1X3J6_SPHXE</name>
<keyword evidence="3" id="KW-1185">Reference proteome</keyword>
<feature type="chain" id="PRO_5046432269" description="DUF4139 domain-containing protein" evidence="1">
    <location>
        <begin position="20"/>
        <end position="508"/>
    </location>
</feature>
<dbReference type="SUPFAM" id="SSF101447">
    <property type="entry name" value="Formin homology 2 domain (FH2 domain)"/>
    <property type="match status" value="1"/>
</dbReference>
<dbReference type="PANTHER" id="PTHR38075:SF1">
    <property type="entry name" value="DUF4139 DOMAIN-CONTAINING PROTEIN"/>
    <property type="match status" value="1"/>
</dbReference>
<organism evidence="2 3">
    <name type="scientific">Sphingobium xenophagum</name>
    <dbReference type="NCBI Taxonomy" id="121428"/>
    <lineage>
        <taxon>Bacteria</taxon>
        <taxon>Pseudomonadati</taxon>
        <taxon>Pseudomonadota</taxon>
        <taxon>Alphaproteobacteria</taxon>
        <taxon>Sphingomonadales</taxon>
        <taxon>Sphingomonadaceae</taxon>
        <taxon>Sphingobium</taxon>
    </lineage>
</organism>
<evidence type="ECO:0000313" key="2">
    <source>
        <dbReference type="EMBL" id="MDR7155844.1"/>
    </source>
</evidence>
<evidence type="ECO:0000313" key="3">
    <source>
        <dbReference type="Proteomes" id="UP001267638"/>
    </source>
</evidence>
<protein>
    <recommendedName>
        <fullName evidence="4">DUF4139 domain-containing protein</fullName>
    </recommendedName>
</protein>
<reference evidence="2 3" key="1">
    <citation type="submission" date="2023-07" db="EMBL/GenBank/DDBJ databases">
        <title>Sorghum-associated microbial communities from plants grown in Nebraska, USA.</title>
        <authorList>
            <person name="Schachtman D."/>
        </authorList>
    </citation>
    <scope>NUCLEOTIDE SEQUENCE [LARGE SCALE GENOMIC DNA]</scope>
    <source>
        <strain evidence="2 3">4256</strain>
    </source>
</reference>
<proteinExistence type="predicted"/>
<keyword evidence="1" id="KW-0732">Signal</keyword>
<gene>
    <name evidence="2" type="ORF">J2W40_002680</name>
</gene>
<dbReference type="EMBL" id="JAVDWV010000012">
    <property type="protein sequence ID" value="MDR7155844.1"/>
    <property type="molecule type" value="Genomic_DNA"/>
</dbReference>
<dbReference type="PANTHER" id="PTHR38075">
    <property type="entry name" value="DUF4139 DOMAIN-CONTAINING PROTEIN"/>
    <property type="match status" value="1"/>
</dbReference>
<dbReference type="RefSeq" id="WP_310225545.1">
    <property type="nucleotide sequence ID" value="NZ_JAVDWV010000012.1"/>
</dbReference>
<accession>A0ABU1X3J6</accession>